<evidence type="ECO:0000313" key="2">
    <source>
        <dbReference type="EMBL" id="KAF6466376.1"/>
    </source>
</evidence>
<proteinExistence type="predicted"/>
<feature type="region of interest" description="Disordered" evidence="1">
    <location>
        <begin position="21"/>
        <end position="128"/>
    </location>
</feature>
<feature type="compositionally biased region" description="Low complexity" evidence="1">
    <location>
        <begin position="41"/>
        <end position="55"/>
    </location>
</feature>
<comment type="caution">
    <text evidence="2">The sequence shown here is derived from an EMBL/GenBank/DDBJ whole genome shotgun (WGS) entry which is preliminary data.</text>
</comment>
<protein>
    <submittedName>
        <fullName evidence="2">Matrix metallopeptidase 17</fullName>
    </submittedName>
</protein>
<name>A0A7J8H288_ROUAE</name>
<sequence length="128" mass="12963">MLPSPGPTVTRLISLRTSCTGATMSTRGAWTPATPPGAPRGGASPARWTTPCAGPTGPPTSSAAGSTGRCWTASRRWRPGSHGPRPRTGSSAGTHSPAPRAQTEWRGPTPGRGSAAAAVPRTATRDGR</sequence>
<dbReference type="Proteomes" id="UP000593571">
    <property type="component" value="Unassembled WGS sequence"/>
</dbReference>
<evidence type="ECO:0000256" key="1">
    <source>
        <dbReference type="SAM" id="MobiDB-lite"/>
    </source>
</evidence>
<dbReference type="EMBL" id="JACASE010000005">
    <property type="protein sequence ID" value="KAF6466376.1"/>
    <property type="molecule type" value="Genomic_DNA"/>
</dbReference>
<organism evidence="2 3">
    <name type="scientific">Rousettus aegyptiacus</name>
    <name type="common">Egyptian fruit bat</name>
    <name type="synonym">Pteropus aegyptiacus</name>
    <dbReference type="NCBI Taxonomy" id="9407"/>
    <lineage>
        <taxon>Eukaryota</taxon>
        <taxon>Metazoa</taxon>
        <taxon>Chordata</taxon>
        <taxon>Craniata</taxon>
        <taxon>Vertebrata</taxon>
        <taxon>Euteleostomi</taxon>
        <taxon>Mammalia</taxon>
        <taxon>Eutheria</taxon>
        <taxon>Laurasiatheria</taxon>
        <taxon>Chiroptera</taxon>
        <taxon>Yinpterochiroptera</taxon>
        <taxon>Pteropodoidea</taxon>
        <taxon>Pteropodidae</taxon>
        <taxon>Rousettinae</taxon>
        <taxon>Rousettus</taxon>
    </lineage>
</organism>
<gene>
    <name evidence="2" type="ORF">HJG63_013395</name>
</gene>
<reference evidence="2 3" key="1">
    <citation type="journal article" date="2020" name="Nature">
        <title>Six reference-quality genomes reveal evolution of bat adaptations.</title>
        <authorList>
            <person name="Jebb D."/>
            <person name="Huang Z."/>
            <person name="Pippel M."/>
            <person name="Hughes G.M."/>
            <person name="Lavrichenko K."/>
            <person name="Devanna P."/>
            <person name="Winkler S."/>
            <person name="Jermiin L.S."/>
            <person name="Skirmuntt E.C."/>
            <person name="Katzourakis A."/>
            <person name="Burkitt-Gray L."/>
            <person name="Ray D.A."/>
            <person name="Sullivan K.A.M."/>
            <person name="Roscito J.G."/>
            <person name="Kirilenko B.M."/>
            <person name="Davalos L.M."/>
            <person name="Corthals A.P."/>
            <person name="Power M.L."/>
            <person name="Jones G."/>
            <person name="Ransome R.D."/>
            <person name="Dechmann D.K.N."/>
            <person name="Locatelli A.G."/>
            <person name="Puechmaille S.J."/>
            <person name="Fedrigo O."/>
            <person name="Jarvis E.D."/>
            <person name="Hiller M."/>
            <person name="Vernes S.C."/>
            <person name="Myers E.W."/>
            <person name="Teeling E.C."/>
        </authorList>
    </citation>
    <scope>NUCLEOTIDE SEQUENCE [LARGE SCALE GENOMIC DNA]</scope>
    <source>
        <strain evidence="2">MRouAeg1</strain>
        <tissue evidence="2">Muscle</tissue>
    </source>
</reference>
<keyword evidence="3" id="KW-1185">Reference proteome</keyword>
<evidence type="ECO:0000313" key="3">
    <source>
        <dbReference type="Proteomes" id="UP000593571"/>
    </source>
</evidence>
<dbReference type="AlphaFoldDB" id="A0A7J8H288"/>
<accession>A0A7J8H288</accession>